<dbReference type="CDD" id="cd07012">
    <property type="entry name" value="PBP2_Bug_TTT"/>
    <property type="match status" value="1"/>
</dbReference>
<dbReference type="Gene3D" id="3.40.190.150">
    <property type="entry name" value="Bordetella uptake gene, domain 1"/>
    <property type="match status" value="1"/>
</dbReference>
<dbReference type="RefSeq" id="WP_076957996.1">
    <property type="nucleotide sequence ID" value="NZ_MLCO01000136.1"/>
</dbReference>
<proteinExistence type="inferred from homology"/>
<keyword evidence="4" id="KW-1185">Reference proteome</keyword>
<feature type="chain" id="PRO_5012685694" description="Tat pathway signal protein" evidence="2">
    <location>
        <begin position="35"/>
        <end position="337"/>
    </location>
</feature>
<dbReference type="PANTHER" id="PTHR42928:SF5">
    <property type="entry name" value="BLR1237 PROTEIN"/>
    <property type="match status" value="1"/>
</dbReference>
<dbReference type="InterPro" id="IPR042100">
    <property type="entry name" value="Bug_dom1"/>
</dbReference>
<evidence type="ECO:0000313" key="4">
    <source>
        <dbReference type="Proteomes" id="UP000188879"/>
    </source>
</evidence>
<reference evidence="3 4" key="1">
    <citation type="submission" date="2016-10" db="EMBL/GenBank/DDBJ databases">
        <title>Draft Genome sequence of Roseomonas sp. strain M3.</title>
        <authorList>
            <person name="Subhash Y."/>
            <person name="Lee S."/>
        </authorList>
    </citation>
    <scope>NUCLEOTIDE SEQUENCE [LARGE SCALE GENOMIC DNA]</scope>
    <source>
        <strain evidence="3 4">M3</strain>
    </source>
</reference>
<dbReference type="PROSITE" id="PS51318">
    <property type="entry name" value="TAT"/>
    <property type="match status" value="1"/>
</dbReference>
<accession>A0A1V2H0Y8</accession>
<evidence type="ECO:0000313" key="3">
    <source>
        <dbReference type="EMBL" id="ONG52604.1"/>
    </source>
</evidence>
<name>A0A1V2H0Y8_9PROT</name>
<evidence type="ECO:0008006" key="5">
    <source>
        <dbReference type="Google" id="ProtNLM"/>
    </source>
</evidence>
<gene>
    <name evidence="3" type="ORF">BKE38_14165</name>
</gene>
<organism evidence="3 4">
    <name type="scientific">Teichococcus deserti</name>
    <dbReference type="NCBI Taxonomy" id="1817963"/>
    <lineage>
        <taxon>Bacteria</taxon>
        <taxon>Pseudomonadati</taxon>
        <taxon>Pseudomonadota</taxon>
        <taxon>Alphaproteobacteria</taxon>
        <taxon>Acetobacterales</taxon>
        <taxon>Roseomonadaceae</taxon>
        <taxon>Roseomonas</taxon>
    </lineage>
</organism>
<comment type="similarity">
    <text evidence="1">Belongs to the UPF0065 (bug) family.</text>
</comment>
<dbReference type="PANTHER" id="PTHR42928">
    <property type="entry name" value="TRICARBOXYLATE-BINDING PROTEIN"/>
    <property type="match status" value="1"/>
</dbReference>
<evidence type="ECO:0000256" key="2">
    <source>
        <dbReference type="SAM" id="SignalP"/>
    </source>
</evidence>
<dbReference type="InterPro" id="IPR006311">
    <property type="entry name" value="TAT_signal"/>
</dbReference>
<dbReference type="AlphaFoldDB" id="A0A1V2H0Y8"/>
<dbReference type="Gene3D" id="3.40.190.10">
    <property type="entry name" value="Periplasmic binding protein-like II"/>
    <property type="match status" value="1"/>
</dbReference>
<protein>
    <recommendedName>
        <fullName evidence="5">Tat pathway signal protein</fullName>
    </recommendedName>
</protein>
<feature type="signal peptide" evidence="2">
    <location>
        <begin position="1"/>
        <end position="34"/>
    </location>
</feature>
<sequence length="337" mass="34227">MTQRAGCSPSRPGRRALLAGLGAALATGAAPARAAAGITLLSGFRPGGLTDIAAQAIAPGFGRGMGGATTVAHRPGSNGDAALMAALGQSGDGRTFLLAHNAQMVVQGFGQPNRTIDTQPLMPVAAVAEAPLLLVAHRDVPARDAEELAAWLRRQPLPLVYAAASPGGLGHCAFQLWLRHAGHTAAPRQIHMRTYHDGAGPALAELLRGEAKLGFFSAPAVLPAIAAGQAQAVLATGAKRLAALPTVATAAEQGLPELAPLTAWTGLFAMPRTPDAAIARANTALNAALAEPATRQVLEARGATVLGGTAAALKQRLGAEEARWVALSEAQEFDVDG</sequence>
<dbReference type="InterPro" id="IPR005064">
    <property type="entry name" value="BUG"/>
</dbReference>
<comment type="caution">
    <text evidence="3">The sequence shown here is derived from an EMBL/GenBank/DDBJ whole genome shotgun (WGS) entry which is preliminary data.</text>
</comment>
<dbReference type="Pfam" id="PF03401">
    <property type="entry name" value="TctC"/>
    <property type="match status" value="1"/>
</dbReference>
<dbReference type="EMBL" id="MLCO01000136">
    <property type="protein sequence ID" value="ONG52604.1"/>
    <property type="molecule type" value="Genomic_DNA"/>
</dbReference>
<keyword evidence="2" id="KW-0732">Signal</keyword>
<dbReference type="Proteomes" id="UP000188879">
    <property type="component" value="Unassembled WGS sequence"/>
</dbReference>
<evidence type="ECO:0000256" key="1">
    <source>
        <dbReference type="ARBA" id="ARBA00006987"/>
    </source>
</evidence>